<reference evidence="9 10" key="1">
    <citation type="submission" date="2019-07" db="EMBL/GenBank/DDBJ databases">
        <title>Whole genome shotgun sequence of Halolactibacillus alkaliphilus NBRC 103919.</title>
        <authorList>
            <person name="Hosoyama A."/>
            <person name="Uohara A."/>
            <person name="Ohji S."/>
            <person name="Ichikawa N."/>
        </authorList>
    </citation>
    <scope>NUCLEOTIDE SEQUENCE [LARGE SCALE GENOMIC DNA]</scope>
    <source>
        <strain evidence="9 10">NBRC 103919</strain>
    </source>
</reference>
<sequence>MKKQWFKYIVFYGVCILIGIGLGLYAGFGNPFYGPMLEQLTFMNFILFYLFLLISLFLVINIHEAGHFVTGKLIGMRLLIYRIGFLEWKKVNGKLSVDYVKNNGYSGLCAMSPPEDSVVTKWQYSFFFAGGILFNLFSAVFAYLIMSYSTGNTRFFFGVFTIISGLIVVMNSYPFKTSSNMYSDGAYILGLMRDKKEIIDKIEVVNFANQIMAGTRPKALDFNGLNDNEDITLLVLKHYHALDCFDMHLLEQTTEALELRLSDCDPLTLTSVQYELVVAGILLMDNERVERIRPLLKRLDKDKDANGHRVKAFLAYYDQNDEKARDHIDEARRVLPYYPSIGQQQMEQTLLNYLESELEEEKANIN</sequence>
<evidence type="ECO:0000313" key="10">
    <source>
        <dbReference type="Proteomes" id="UP000321400"/>
    </source>
</evidence>
<feature type="transmembrane region" description="Helical" evidence="7">
    <location>
        <begin position="9"/>
        <end position="28"/>
    </location>
</feature>
<evidence type="ECO:0000256" key="4">
    <source>
        <dbReference type="ARBA" id="ARBA00022692"/>
    </source>
</evidence>
<name>A0A511X231_9BACI</name>
<dbReference type="STRING" id="442899.SAMN05720591_11638"/>
<evidence type="ECO:0000256" key="1">
    <source>
        <dbReference type="ARBA" id="ARBA00001947"/>
    </source>
</evidence>
<evidence type="ECO:0000256" key="6">
    <source>
        <dbReference type="ARBA" id="ARBA00023136"/>
    </source>
</evidence>
<dbReference type="Pfam" id="PF02163">
    <property type="entry name" value="Peptidase_M50"/>
    <property type="match status" value="1"/>
</dbReference>
<comment type="caution">
    <text evidence="9">The sequence shown here is derived from an EMBL/GenBank/DDBJ whole genome shotgun (WGS) entry which is preliminary data.</text>
</comment>
<comment type="cofactor">
    <cofactor evidence="1">
        <name>Zn(2+)</name>
        <dbReference type="ChEBI" id="CHEBI:29105"/>
    </cofactor>
</comment>
<evidence type="ECO:0000256" key="7">
    <source>
        <dbReference type="SAM" id="Phobius"/>
    </source>
</evidence>
<protein>
    <recommendedName>
        <fullName evidence="8">Peptidase M50 domain-containing protein</fullName>
    </recommendedName>
</protein>
<gene>
    <name evidence="9" type="ORF">HAL01_14680</name>
</gene>
<dbReference type="InterPro" id="IPR008915">
    <property type="entry name" value="Peptidase_M50"/>
</dbReference>
<feature type="transmembrane region" description="Helical" evidence="7">
    <location>
        <begin position="40"/>
        <end position="62"/>
    </location>
</feature>
<dbReference type="CDD" id="cd05709">
    <property type="entry name" value="S2P-M50"/>
    <property type="match status" value="1"/>
</dbReference>
<dbReference type="AlphaFoldDB" id="A0A511X231"/>
<evidence type="ECO:0000256" key="5">
    <source>
        <dbReference type="ARBA" id="ARBA00022989"/>
    </source>
</evidence>
<evidence type="ECO:0000259" key="8">
    <source>
        <dbReference type="Pfam" id="PF02163"/>
    </source>
</evidence>
<proteinExistence type="inferred from homology"/>
<feature type="transmembrane region" description="Helical" evidence="7">
    <location>
        <begin position="155"/>
        <end position="173"/>
    </location>
</feature>
<dbReference type="OrthoDB" id="1069985at2"/>
<evidence type="ECO:0000256" key="3">
    <source>
        <dbReference type="ARBA" id="ARBA00007931"/>
    </source>
</evidence>
<dbReference type="EMBL" id="BJYE01000016">
    <property type="protein sequence ID" value="GEN57004.1"/>
    <property type="molecule type" value="Genomic_DNA"/>
</dbReference>
<keyword evidence="10" id="KW-1185">Reference proteome</keyword>
<feature type="domain" description="Peptidase M50" evidence="8">
    <location>
        <begin position="52"/>
        <end position="215"/>
    </location>
</feature>
<evidence type="ECO:0000256" key="2">
    <source>
        <dbReference type="ARBA" id="ARBA00004141"/>
    </source>
</evidence>
<keyword evidence="6 7" id="KW-0472">Membrane</keyword>
<evidence type="ECO:0000313" key="9">
    <source>
        <dbReference type="EMBL" id="GEN57004.1"/>
    </source>
</evidence>
<feature type="transmembrane region" description="Helical" evidence="7">
    <location>
        <begin position="126"/>
        <end position="149"/>
    </location>
</feature>
<keyword evidence="5 7" id="KW-1133">Transmembrane helix</keyword>
<dbReference type="RefSeq" id="WP_089801959.1">
    <property type="nucleotide sequence ID" value="NZ_BJYE01000016.1"/>
</dbReference>
<comment type="subcellular location">
    <subcellularLocation>
        <location evidence="2">Membrane</location>
        <topology evidence="2">Multi-pass membrane protein</topology>
    </subcellularLocation>
</comment>
<dbReference type="GO" id="GO:0016020">
    <property type="term" value="C:membrane"/>
    <property type="evidence" value="ECO:0007669"/>
    <property type="project" value="UniProtKB-SubCell"/>
</dbReference>
<keyword evidence="4 7" id="KW-0812">Transmembrane</keyword>
<accession>A0A511X231</accession>
<dbReference type="Proteomes" id="UP000321400">
    <property type="component" value="Unassembled WGS sequence"/>
</dbReference>
<organism evidence="9 10">
    <name type="scientific">Halolactibacillus alkaliphilus</name>
    <dbReference type="NCBI Taxonomy" id="442899"/>
    <lineage>
        <taxon>Bacteria</taxon>
        <taxon>Bacillati</taxon>
        <taxon>Bacillota</taxon>
        <taxon>Bacilli</taxon>
        <taxon>Bacillales</taxon>
        <taxon>Bacillaceae</taxon>
        <taxon>Halolactibacillus</taxon>
    </lineage>
</organism>
<comment type="similarity">
    <text evidence="3">Belongs to the peptidase M50B family.</text>
</comment>
<dbReference type="GO" id="GO:0006508">
    <property type="term" value="P:proteolysis"/>
    <property type="evidence" value="ECO:0007669"/>
    <property type="project" value="InterPro"/>
</dbReference>